<dbReference type="Proteomes" id="UP000190989">
    <property type="component" value="Unassembled WGS sequence"/>
</dbReference>
<proteinExistence type="predicted"/>
<evidence type="ECO:0000313" key="3">
    <source>
        <dbReference type="Proteomes" id="UP000190989"/>
    </source>
</evidence>
<dbReference type="AlphaFoldDB" id="A0A1U6HVM7"/>
<sequence>MTQAEMNLAELFAREAIRELRVAYSTGFDTIDEEAVRQNFASDIVCAYPAAYGGSFEGADAVIDLFRQTWEHCQGPLDTLHLIANHSITLTGPDTAKGHCLLLDLITRQTATSPFATRGGHDNPLFLIGRYDDEYVRENGRWKFRRIALTALWPERH</sequence>
<protein>
    <submittedName>
        <fullName evidence="2">SnoaL-like domain-containing protein</fullName>
    </submittedName>
</protein>
<organism evidence="2 3">
    <name type="scientific">Novosphingobium mathurense</name>
    <dbReference type="NCBI Taxonomy" id="428990"/>
    <lineage>
        <taxon>Bacteria</taxon>
        <taxon>Pseudomonadati</taxon>
        <taxon>Pseudomonadota</taxon>
        <taxon>Alphaproteobacteria</taxon>
        <taxon>Sphingomonadales</taxon>
        <taxon>Sphingomonadaceae</taxon>
        <taxon>Novosphingobium</taxon>
    </lineage>
</organism>
<evidence type="ECO:0000313" key="2">
    <source>
        <dbReference type="EMBL" id="SLJ99877.1"/>
    </source>
</evidence>
<dbReference type="Pfam" id="PF13577">
    <property type="entry name" value="SnoaL_4"/>
    <property type="match status" value="1"/>
</dbReference>
<dbReference type="InterPro" id="IPR037401">
    <property type="entry name" value="SnoaL-like"/>
</dbReference>
<reference evidence="3" key="1">
    <citation type="submission" date="2017-02" db="EMBL/GenBank/DDBJ databases">
        <authorList>
            <person name="Varghese N."/>
            <person name="Submissions S."/>
        </authorList>
    </citation>
    <scope>NUCLEOTIDE SEQUENCE [LARGE SCALE GENOMIC DNA]</scope>
    <source>
        <strain evidence="3">SM117</strain>
    </source>
</reference>
<name>A0A1U6HVM7_9SPHN</name>
<dbReference type="STRING" id="428990.SAMN06295987_103187"/>
<keyword evidence="3" id="KW-1185">Reference proteome</keyword>
<dbReference type="EMBL" id="FVZE01000003">
    <property type="protein sequence ID" value="SLJ99877.1"/>
    <property type="molecule type" value="Genomic_DNA"/>
</dbReference>
<dbReference type="Gene3D" id="3.10.450.50">
    <property type="match status" value="1"/>
</dbReference>
<feature type="domain" description="SnoaL-like" evidence="1">
    <location>
        <begin position="10"/>
        <end position="146"/>
    </location>
</feature>
<dbReference type="SUPFAM" id="SSF54427">
    <property type="entry name" value="NTF2-like"/>
    <property type="match status" value="1"/>
</dbReference>
<dbReference type="InterPro" id="IPR032710">
    <property type="entry name" value="NTF2-like_dom_sf"/>
</dbReference>
<gene>
    <name evidence="2" type="ORF">SAMN06295987_103187</name>
</gene>
<dbReference type="RefSeq" id="WP_176168024.1">
    <property type="nucleotide sequence ID" value="NZ_FVZE01000003.1"/>
</dbReference>
<accession>A0A1U6HVM7</accession>
<evidence type="ECO:0000259" key="1">
    <source>
        <dbReference type="Pfam" id="PF13577"/>
    </source>
</evidence>